<dbReference type="OrthoDB" id="9816564at2"/>
<gene>
    <name evidence="2" type="ORF">CAL29_07185</name>
</gene>
<evidence type="ECO:0000256" key="1">
    <source>
        <dbReference type="SAM" id="MobiDB-lite"/>
    </source>
</evidence>
<accession>A0A261SL10</accession>
<dbReference type="EMBL" id="NEVM01000001">
    <property type="protein sequence ID" value="OZI38119.1"/>
    <property type="molecule type" value="Genomic_DNA"/>
</dbReference>
<evidence type="ECO:0000313" key="3">
    <source>
        <dbReference type="Proteomes" id="UP000216020"/>
    </source>
</evidence>
<dbReference type="Proteomes" id="UP000216020">
    <property type="component" value="Unassembled WGS sequence"/>
</dbReference>
<dbReference type="Gene3D" id="3.40.50.10320">
    <property type="entry name" value="LmbE-like"/>
    <property type="match status" value="1"/>
</dbReference>
<reference evidence="3" key="1">
    <citation type="submission" date="2017-05" db="EMBL/GenBank/DDBJ databases">
        <title>Complete and WGS of Bordetella genogroups.</title>
        <authorList>
            <person name="Spilker T."/>
            <person name="Lipuma J."/>
        </authorList>
    </citation>
    <scope>NUCLEOTIDE SEQUENCE [LARGE SCALE GENOMIC DNA]</scope>
    <source>
        <strain evidence="3">AU16122</strain>
    </source>
</reference>
<keyword evidence="3" id="KW-1185">Reference proteome</keyword>
<evidence type="ECO:0008006" key="4">
    <source>
        <dbReference type="Google" id="ProtNLM"/>
    </source>
</evidence>
<sequence>MDAVNDRAILGEGTPESTWQHGFRCHPTPVNNAADLVRDSRTIHIVAPHPDDEILGCAGIIRQLARPG</sequence>
<dbReference type="AlphaFoldDB" id="A0A261SL10"/>
<proteinExistence type="predicted"/>
<dbReference type="InterPro" id="IPR024078">
    <property type="entry name" value="LmbE-like_dom_sf"/>
</dbReference>
<protein>
    <recommendedName>
        <fullName evidence="4">PIG-L family deacetylase</fullName>
    </recommendedName>
</protein>
<name>A0A261SL10_9BORD</name>
<dbReference type="SUPFAM" id="SSF102588">
    <property type="entry name" value="LmbE-like"/>
    <property type="match status" value="1"/>
</dbReference>
<organism evidence="2 3">
    <name type="scientific">Bordetella genomosp. 10</name>
    <dbReference type="NCBI Taxonomy" id="1416804"/>
    <lineage>
        <taxon>Bacteria</taxon>
        <taxon>Pseudomonadati</taxon>
        <taxon>Pseudomonadota</taxon>
        <taxon>Betaproteobacteria</taxon>
        <taxon>Burkholderiales</taxon>
        <taxon>Alcaligenaceae</taxon>
        <taxon>Bordetella</taxon>
    </lineage>
</organism>
<evidence type="ECO:0000313" key="2">
    <source>
        <dbReference type="EMBL" id="OZI38119.1"/>
    </source>
</evidence>
<dbReference type="RefSeq" id="WP_094852218.1">
    <property type="nucleotide sequence ID" value="NZ_NEVM01000001.1"/>
</dbReference>
<feature type="region of interest" description="Disordered" evidence="1">
    <location>
        <begin position="1"/>
        <end position="24"/>
    </location>
</feature>
<comment type="caution">
    <text evidence="2">The sequence shown here is derived from an EMBL/GenBank/DDBJ whole genome shotgun (WGS) entry which is preliminary data.</text>
</comment>